<sequence>MINYKNTTINLLCLACLIAGTVYGQTVNTGNIVVKSATQFSVVDDFTNNSGAEFINDGESFFYSDFTNNGVVDYIAGGLTRMEGMNQQLITSPVPSYFFNLLFNNSSGLEKAIDLSGTIEVTQEVDFTEGIVNTIDNDGLFIIQNGGFVSNTSDLSFVDGFITKEGNSNFTFPIGDAMFYRYAGISSPAFTSALYKSRYVYKDPENPYPAEFRIGNIILMNEDEYWLLDNNQENETLDVTLSWDESKTTPIEIVANPEGIRMARWDFDANAWRDVGGTVDVANRTVTSRQTINGLAVFTIAGADLDIVLPDNVVVWNAVSTIGDGKNDYFFIEGIEKLPNNRLEIYNRWGTLVFKTSDYDTEGNVFRGYAQGRSDTLLPSGTYFYVLTYDSTSSGRVKKAGFLYLSTD</sequence>
<dbReference type="EMBL" id="CP122539">
    <property type="protein sequence ID" value="WGH75482.1"/>
    <property type="molecule type" value="Genomic_DNA"/>
</dbReference>
<gene>
    <name evidence="2" type="ORF">P8625_15665</name>
</gene>
<dbReference type="RefSeq" id="WP_279651356.1">
    <property type="nucleotide sequence ID" value="NZ_CP122539.1"/>
</dbReference>
<dbReference type="Proteomes" id="UP001232001">
    <property type="component" value="Chromosome"/>
</dbReference>
<dbReference type="Pfam" id="PF13585">
    <property type="entry name" value="CHU_C"/>
    <property type="match status" value="1"/>
</dbReference>
<protein>
    <submittedName>
        <fullName evidence="2">Gliding motility-associated C-terminal domain-containing protein</fullName>
    </submittedName>
</protein>
<name>A0ABY8L4F1_9FLAO</name>
<evidence type="ECO:0000313" key="2">
    <source>
        <dbReference type="EMBL" id="WGH75482.1"/>
    </source>
</evidence>
<evidence type="ECO:0000256" key="1">
    <source>
        <dbReference type="SAM" id="SignalP"/>
    </source>
</evidence>
<feature type="signal peptide" evidence="1">
    <location>
        <begin position="1"/>
        <end position="24"/>
    </location>
</feature>
<feature type="chain" id="PRO_5046841373" evidence="1">
    <location>
        <begin position="25"/>
        <end position="408"/>
    </location>
</feature>
<keyword evidence="3" id="KW-1185">Reference proteome</keyword>
<keyword evidence="1" id="KW-0732">Signal</keyword>
<accession>A0ABY8L4F1</accession>
<reference evidence="2 3" key="1">
    <citation type="submission" date="2023-04" db="EMBL/GenBank/DDBJ databases">
        <title>Tenacibaculum tangerinum sp. nov., isolated from sea tidal flat of South Korea.</title>
        <authorList>
            <person name="Lee S.H."/>
            <person name="Kim J.-J."/>
        </authorList>
    </citation>
    <scope>NUCLEOTIDE SEQUENCE [LARGE SCALE GENOMIC DNA]</scope>
    <source>
        <strain evidence="2 3">GRR-S3-23</strain>
    </source>
</reference>
<evidence type="ECO:0000313" key="3">
    <source>
        <dbReference type="Proteomes" id="UP001232001"/>
    </source>
</evidence>
<organism evidence="2 3">
    <name type="scientific">Tenacibaculum tangerinum</name>
    <dbReference type="NCBI Taxonomy" id="3038772"/>
    <lineage>
        <taxon>Bacteria</taxon>
        <taxon>Pseudomonadati</taxon>
        <taxon>Bacteroidota</taxon>
        <taxon>Flavobacteriia</taxon>
        <taxon>Flavobacteriales</taxon>
        <taxon>Flavobacteriaceae</taxon>
        <taxon>Tenacibaculum</taxon>
    </lineage>
</organism>
<proteinExistence type="predicted"/>